<gene>
    <name evidence="4" type="ORF">EB796_009243</name>
</gene>
<dbReference type="InterPro" id="IPR013087">
    <property type="entry name" value="Znf_C2H2_type"/>
</dbReference>
<dbReference type="PROSITE" id="PS51083">
    <property type="entry name" value="ZF_HIT"/>
    <property type="match status" value="1"/>
</dbReference>
<organism evidence="4 5">
    <name type="scientific">Bugula neritina</name>
    <name type="common">Brown bryozoan</name>
    <name type="synonym">Sertularia neritina</name>
    <dbReference type="NCBI Taxonomy" id="10212"/>
    <lineage>
        <taxon>Eukaryota</taxon>
        <taxon>Metazoa</taxon>
        <taxon>Spiralia</taxon>
        <taxon>Lophotrochozoa</taxon>
        <taxon>Bryozoa</taxon>
        <taxon>Gymnolaemata</taxon>
        <taxon>Cheilostomatida</taxon>
        <taxon>Flustrina</taxon>
        <taxon>Buguloidea</taxon>
        <taxon>Bugulidae</taxon>
        <taxon>Bugula</taxon>
    </lineage>
</organism>
<dbReference type="OrthoDB" id="10005492at2759"/>
<reference evidence="4" key="1">
    <citation type="submission" date="2020-06" db="EMBL/GenBank/DDBJ databases">
        <title>Draft genome of Bugula neritina, a colonial animal packing powerful symbionts and potential medicines.</title>
        <authorList>
            <person name="Rayko M."/>
        </authorList>
    </citation>
    <scope>NUCLEOTIDE SEQUENCE [LARGE SCALE GENOMIC DNA]</scope>
    <source>
        <strain evidence="4">Kwan_BN1</strain>
    </source>
</reference>
<keyword evidence="5" id="KW-1185">Reference proteome</keyword>
<dbReference type="PANTHER" id="PTHR15555">
    <property type="entry name" value="ZINC FINGER HIT DOMAIN CONTAINING PROTEIN 2 PROTEIN FON -RELATED"/>
    <property type="match status" value="1"/>
</dbReference>
<proteinExistence type="predicted"/>
<dbReference type="SUPFAM" id="SSF144232">
    <property type="entry name" value="HIT/MYND zinc finger-like"/>
    <property type="match status" value="1"/>
</dbReference>
<dbReference type="GO" id="GO:0008270">
    <property type="term" value="F:zinc ion binding"/>
    <property type="evidence" value="ECO:0007669"/>
    <property type="project" value="UniProtKB-UniRule"/>
</dbReference>
<keyword evidence="1" id="KW-0863">Zinc-finger</keyword>
<evidence type="ECO:0000256" key="1">
    <source>
        <dbReference type="PROSITE-ProRule" id="PRU00453"/>
    </source>
</evidence>
<evidence type="ECO:0000313" key="4">
    <source>
        <dbReference type="EMBL" id="KAF6032429.1"/>
    </source>
</evidence>
<evidence type="ECO:0000259" key="3">
    <source>
        <dbReference type="PROSITE" id="PS51083"/>
    </source>
</evidence>
<comment type="caution">
    <text evidence="4">The sequence shown here is derived from an EMBL/GenBank/DDBJ whole genome shotgun (WGS) entry which is preliminary data.</text>
</comment>
<keyword evidence="1" id="KW-0862">Zinc</keyword>
<keyword evidence="1" id="KW-0479">Metal-binding</keyword>
<feature type="coiled-coil region" evidence="2">
    <location>
        <begin position="300"/>
        <end position="327"/>
    </location>
</feature>
<dbReference type="AlphaFoldDB" id="A0A7J7K1C1"/>
<dbReference type="Proteomes" id="UP000593567">
    <property type="component" value="Unassembled WGS sequence"/>
</dbReference>
<dbReference type="Gene3D" id="3.30.60.190">
    <property type="match status" value="1"/>
</dbReference>
<dbReference type="PANTHER" id="PTHR15555:SF0">
    <property type="entry name" value="ZINC FINGER HIT DOMAIN-CONTAINING PROTEIN 2"/>
    <property type="match status" value="1"/>
</dbReference>
<dbReference type="InterPro" id="IPR039646">
    <property type="entry name" value="ZNHIT2"/>
</dbReference>
<keyword evidence="2" id="KW-0175">Coiled coil</keyword>
<name>A0A7J7K1C1_BUGNE</name>
<accession>A0A7J7K1C1</accession>
<dbReference type="PROSITE" id="PS00028">
    <property type="entry name" value="ZINC_FINGER_C2H2_1"/>
    <property type="match status" value="1"/>
</dbReference>
<dbReference type="InterPro" id="IPR007529">
    <property type="entry name" value="Znf_HIT"/>
</dbReference>
<evidence type="ECO:0000256" key="2">
    <source>
        <dbReference type="SAM" id="Coils"/>
    </source>
</evidence>
<dbReference type="EMBL" id="VXIV02001507">
    <property type="protein sequence ID" value="KAF6032429.1"/>
    <property type="molecule type" value="Genomic_DNA"/>
</dbReference>
<feature type="domain" description="HIT-type" evidence="3">
    <location>
        <begin position="9"/>
        <end position="42"/>
    </location>
</feature>
<dbReference type="CDD" id="cd23024">
    <property type="entry name" value="zf-HIT_ZNHIT2-3"/>
    <property type="match status" value="1"/>
</dbReference>
<dbReference type="Pfam" id="PF04438">
    <property type="entry name" value="zf-HIT"/>
    <property type="match status" value="1"/>
</dbReference>
<protein>
    <recommendedName>
        <fullName evidence="3">HIT-type domain-containing protein</fullName>
    </recommendedName>
</protein>
<evidence type="ECO:0000313" key="5">
    <source>
        <dbReference type="Proteomes" id="UP000593567"/>
    </source>
</evidence>
<sequence length="386" mass="44768">MDQTKSFSCKICHEQKAVYTCPKCQIPYCSVKCYQHNSHEKCSEKFYEDNVVEDLQQMKASDEEKKVIMQLLKNFEQECADDEEAMLHNEKIADLASRLAGVDLDGDSQEIWMQLSEKERKEFKKIVQEQNFSNLIPEWLPWWTYKKAKKPLVVEVDAEEVEEQDDPSDFKFPKISTKIQPFSHFTKSDPPPCLKYNTLNILLAYTFVTMRYNGEHQDKELCVQCAEDFVSLSDVILHATNMHSAGEAFRQMYASLKKIDDLFISLDHLLQVVDNVVLILQGPEENFCNDFLLMAFSDMLKLISNSRNELKSDIEAAESRKQLLLVKRKLDFYSGWILSYAESSIPQVVPELLIEKGCSIMFICVLYCDWKHHSTGRENAQKNCNN</sequence>